<evidence type="ECO:0000256" key="7">
    <source>
        <dbReference type="ARBA" id="ARBA00023242"/>
    </source>
</evidence>
<evidence type="ECO:0000256" key="9">
    <source>
        <dbReference type="ARBA" id="ARBA00048336"/>
    </source>
</evidence>
<dbReference type="GO" id="GO:0031124">
    <property type="term" value="P:mRNA 3'-end processing"/>
    <property type="evidence" value="ECO:0007669"/>
    <property type="project" value="UniProtKB-ARBA"/>
</dbReference>
<dbReference type="AlphaFoldDB" id="A0A7R8ZRX2"/>
<keyword evidence="5" id="KW-0378">Hydrolase</keyword>
<evidence type="ECO:0000256" key="3">
    <source>
        <dbReference type="ARBA" id="ARBA00013081"/>
    </source>
</evidence>
<evidence type="ECO:0000256" key="5">
    <source>
        <dbReference type="ARBA" id="ARBA00022801"/>
    </source>
</evidence>
<keyword evidence="4" id="KW-0507">mRNA processing</keyword>
<reference evidence="10" key="1">
    <citation type="submission" date="2020-11" db="EMBL/GenBank/DDBJ databases">
        <authorList>
            <person name="Tran Van P."/>
        </authorList>
    </citation>
    <scope>NUCLEOTIDE SEQUENCE</scope>
</reference>
<comment type="subcellular location">
    <subcellularLocation>
        <location evidence="1">Nucleus</location>
    </subcellularLocation>
</comment>
<evidence type="ECO:0000313" key="10">
    <source>
        <dbReference type="EMBL" id="CAD7234207.1"/>
    </source>
</evidence>
<keyword evidence="7" id="KW-0539">Nucleus</keyword>
<evidence type="ECO:0000256" key="1">
    <source>
        <dbReference type="ARBA" id="ARBA00004123"/>
    </source>
</evidence>
<name>A0A7R8ZRX2_9CRUS</name>
<protein>
    <recommendedName>
        <fullName evidence="3">protein-serine/threonine phosphatase</fullName>
        <ecNumber evidence="3">3.1.3.16</ecNumber>
    </recommendedName>
</protein>
<comment type="catalytic activity">
    <reaction evidence="9">
        <text>O-phospho-L-threonyl-[protein] + H2O = L-threonyl-[protein] + phosphate</text>
        <dbReference type="Rhea" id="RHEA:47004"/>
        <dbReference type="Rhea" id="RHEA-COMP:11060"/>
        <dbReference type="Rhea" id="RHEA-COMP:11605"/>
        <dbReference type="ChEBI" id="CHEBI:15377"/>
        <dbReference type="ChEBI" id="CHEBI:30013"/>
        <dbReference type="ChEBI" id="CHEBI:43474"/>
        <dbReference type="ChEBI" id="CHEBI:61977"/>
        <dbReference type="EC" id="3.1.3.16"/>
    </reaction>
</comment>
<dbReference type="Gene3D" id="3.40.50.2300">
    <property type="match status" value="1"/>
</dbReference>
<sequence>MDQSAAADYISELRCLAGASRSPGRSGSPGRPNSPVEVVELLVHHKLLEAKANLAGLELRRDSLGDLLSRDRLGEVSRRMVLLKESLETCFHDAASMSILTRALTAPGGEGPVGRRLSAPPSYHRAVIRMLKELDALLLALAHRGFPVPAPDPAFPLRPAAPALSQAEELKVNLAELLSTYQAIRRASDQQRNKWRPLAVSSDDEQQFTSSASQNWLGFPWSPMATPDVRFAVVCSSNMNRSMEAHGFLSKRGFHVKSYGTGDKVKLPGPSIDRPNIYEFGTPYDDIYQDLLQKDKSLAANARVPFQHDLSTSYYVGGVSPSCAASLKLLLDQVGYLHHEEALTELGRVKIQPVGDLQEHFHRSDEAVQSGNDMLNPIFNDLAFHQLVDVVHFRWLGMANRADLLGPDVSNGILNFPIDHGQVSWTLCLTVTTQLWTET</sequence>
<dbReference type="EC" id="3.1.3.16" evidence="3"/>
<comment type="catalytic activity">
    <reaction evidence="8">
        <text>O-phospho-L-seryl-[protein] + H2O = L-seryl-[protein] + phosphate</text>
        <dbReference type="Rhea" id="RHEA:20629"/>
        <dbReference type="Rhea" id="RHEA-COMP:9863"/>
        <dbReference type="Rhea" id="RHEA-COMP:11604"/>
        <dbReference type="ChEBI" id="CHEBI:15377"/>
        <dbReference type="ChEBI" id="CHEBI:29999"/>
        <dbReference type="ChEBI" id="CHEBI:43474"/>
        <dbReference type="ChEBI" id="CHEBI:83421"/>
        <dbReference type="EC" id="3.1.3.16"/>
    </reaction>
</comment>
<dbReference type="GO" id="GO:0008420">
    <property type="term" value="F:RNA polymerase II CTD heptapeptide repeat phosphatase activity"/>
    <property type="evidence" value="ECO:0007669"/>
    <property type="project" value="UniProtKB-ARBA"/>
</dbReference>
<evidence type="ECO:0000256" key="2">
    <source>
        <dbReference type="ARBA" id="ARBA00008978"/>
    </source>
</evidence>
<dbReference type="OrthoDB" id="57957at2759"/>
<dbReference type="PANTHER" id="PTHR20383">
    <property type="entry name" value="RNA POLYMERASE II SUBUNIT A C-TERMINAL DOMAIN PHOSPHATASE"/>
    <property type="match status" value="1"/>
</dbReference>
<keyword evidence="6" id="KW-0904">Protein phosphatase</keyword>
<dbReference type="GO" id="GO:0005634">
    <property type="term" value="C:nucleus"/>
    <property type="evidence" value="ECO:0007669"/>
    <property type="project" value="UniProtKB-SubCell"/>
</dbReference>
<dbReference type="EMBL" id="OB668041">
    <property type="protein sequence ID" value="CAD7234207.1"/>
    <property type="molecule type" value="Genomic_DNA"/>
</dbReference>
<comment type="similarity">
    <text evidence="2">Belongs to the SSU72 phosphatase family.</text>
</comment>
<evidence type="ECO:0000256" key="6">
    <source>
        <dbReference type="ARBA" id="ARBA00022912"/>
    </source>
</evidence>
<gene>
    <name evidence="10" type="ORF">CTOB1V02_LOCUS12024</name>
</gene>
<evidence type="ECO:0000256" key="8">
    <source>
        <dbReference type="ARBA" id="ARBA00047761"/>
    </source>
</evidence>
<dbReference type="Pfam" id="PF04722">
    <property type="entry name" value="Ssu72"/>
    <property type="match status" value="1"/>
</dbReference>
<proteinExistence type="inferred from homology"/>
<dbReference type="InterPro" id="IPR006811">
    <property type="entry name" value="RNA_pol_II_suA"/>
</dbReference>
<organism evidence="10">
    <name type="scientific">Cyprideis torosa</name>
    <dbReference type="NCBI Taxonomy" id="163714"/>
    <lineage>
        <taxon>Eukaryota</taxon>
        <taxon>Metazoa</taxon>
        <taxon>Ecdysozoa</taxon>
        <taxon>Arthropoda</taxon>
        <taxon>Crustacea</taxon>
        <taxon>Oligostraca</taxon>
        <taxon>Ostracoda</taxon>
        <taxon>Podocopa</taxon>
        <taxon>Podocopida</taxon>
        <taxon>Cytherocopina</taxon>
        <taxon>Cytheroidea</taxon>
        <taxon>Cytherideidae</taxon>
        <taxon>Cyprideis</taxon>
    </lineage>
</organism>
<dbReference type="FunFam" id="3.40.50.2300:FF:000039">
    <property type="entry name" value="RNA polymerase II subunit A C-terminal domain phosphatase"/>
    <property type="match status" value="1"/>
</dbReference>
<evidence type="ECO:0000256" key="4">
    <source>
        <dbReference type="ARBA" id="ARBA00022664"/>
    </source>
</evidence>
<accession>A0A7R8ZRX2</accession>